<evidence type="ECO:0000313" key="3">
    <source>
        <dbReference type="Proteomes" id="UP000263753"/>
    </source>
</evidence>
<keyword evidence="2" id="KW-0378">Hydrolase</keyword>
<dbReference type="GO" id="GO:0016787">
    <property type="term" value="F:hydrolase activity"/>
    <property type="evidence" value="ECO:0007669"/>
    <property type="project" value="UniProtKB-KW"/>
</dbReference>
<accession>A0A3B7M2U3</accession>
<dbReference type="PANTHER" id="PTHR35563">
    <property type="entry name" value="BARREL METAL-DEPENDENT HYDROLASE, PUTATIVE (AFU_ORTHOLOGUE AFUA_1G16240)-RELATED"/>
    <property type="match status" value="1"/>
</dbReference>
<dbReference type="InterPro" id="IPR032466">
    <property type="entry name" value="Metal_Hydrolase"/>
</dbReference>
<dbReference type="InterPro" id="IPR052358">
    <property type="entry name" value="Aro_Compnd_Degr_Hydrolases"/>
</dbReference>
<dbReference type="Proteomes" id="UP000263753">
    <property type="component" value="Chromosome"/>
</dbReference>
<gene>
    <name evidence="2" type="ORF">CDG60_13460</name>
</gene>
<dbReference type="Gene3D" id="3.20.20.140">
    <property type="entry name" value="Metal-dependent hydrolases"/>
    <property type="match status" value="1"/>
</dbReference>
<dbReference type="InterPro" id="IPR006680">
    <property type="entry name" value="Amidohydro-rel"/>
</dbReference>
<evidence type="ECO:0000259" key="1">
    <source>
        <dbReference type="Pfam" id="PF04909"/>
    </source>
</evidence>
<organism evidence="2 3">
    <name type="scientific">Acinetobacter chinensis</name>
    <dbReference type="NCBI Taxonomy" id="2004650"/>
    <lineage>
        <taxon>Bacteria</taxon>
        <taxon>Pseudomonadati</taxon>
        <taxon>Pseudomonadota</taxon>
        <taxon>Gammaproteobacteria</taxon>
        <taxon>Moraxellales</taxon>
        <taxon>Moraxellaceae</taxon>
        <taxon>Acinetobacter</taxon>
    </lineage>
</organism>
<dbReference type="SUPFAM" id="SSF51556">
    <property type="entry name" value="Metallo-dependent hydrolases"/>
    <property type="match status" value="1"/>
</dbReference>
<dbReference type="KEGG" id="achi:CDG60_13460"/>
<feature type="domain" description="Amidohydrolase-related" evidence="1">
    <location>
        <begin position="4"/>
        <end position="265"/>
    </location>
</feature>
<dbReference type="RefSeq" id="WP_087511989.1">
    <property type="nucleotide sequence ID" value="NZ_CP032134.1"/>
</dbReference>
<dbReference type="EMBL" id="CP032134">
    <property type="protein sequence ID" value="AXY58494.1"/>
    <property type="molecule type" value="Genomic_DNA"/>
</dbReference>
<reference evidence="3" key="1">
    <citation type="submission" date="2018-09" db="EMBL/GenBank/DDBJ databases">
        <title>The complete genome of Acinetobacter sp. strain WCHAc010005.</title>
        <authorList>
            <person name="Hu Y."/>
            <person name="Long H."/>
            <person name="Feng Y."/>
            <person name="Zong Z."/>
        </authorList>
    </citation>
    <scope>NUCLEOTIDE SEQUENCE [LARGE SCALE GENOMIC DNA]</scope>
    <source>
        <strain evidence="3">WCHAc010005</strain>
    </source>
</reference>
<dbReference type="PANTHER" id="PTHR35563:SF2">
    <property type="entry name" value="BARREL METAL-DEPENDENT HYDROLASE, PUTATIVE (AFU_ORTHOLOGUE AFUA_1G16240)-RELATED"/>
    <property type="match status" value="1"/>
</dbReference>
<evidence type="ECO:0000313" key="2">
    <source>
        <dbReference type="EMBL" id="AXY58494.1"/>
    </source>
</evidence>
<protein>
    <submittedName>
        <fullName evidence="2">Hydrolase</fullName>
    </submittedName>
</protein>
<name>A0A3B7M2U3_9GAMM</name>
<sequence>MFAVDTHAHVFSKNDPCIATARYTPDYDASVAEYIAHLDQHQFTHGVLIQPSFLGTDNTAMLNAIAQYPERLKGIAVVDHSIHIDELVKLNQQGIVGIRLNLFGKDLPDFTDQAWSTLLNHLSFMNWQIELHAPPAYLVQILPALSPYKLNVVIDHFGRIDPVKGIADPDYQNFLNMLDANQHWIKVSAFYRLGQFPENIAVATQAFNLLKEKGLMHKLIWGSDWPHTQHESKVSYSNVVDAFQQIVPELKEQQQILSENTQKLFYFKTIK</sequence>
<dbReference type="Pfam" id="PF04909">
    <property type="entry name" value="Amidohydro_2"/>
    <property type="match status" value="1"/>
</dbReference>
<dbReference type="AlphaFoldDB" id="A0A3B7M2U3"/>
<proteinExistence type="predicted"/>